<reference evidence="5 6" key="1">
    <citation type="submission" date="2016-02" db="EMBL/GenBank/DDBJ databases">
        <title>Complete genome sequence and transcriptome regulation of the pentose utilising yeast Sugiyamaella lignohabitans.</title>
        <authorList>
            <person name="Bellasio M."/>
            <person name="Peymann A."/>
            <person name="Valli M."/>
            <person name="Sipitzky M."/>
            <person name="Graf A."/>
            <person name="Sauer M."/>
            <person name="Marx H."/>
            <person name="Mattanovich D."/>
        </authorList>
    </citation>
    <scope>NUCLEOTIDE SEQUENCE [LARGE SCALE GENOMIC DNA]</scope>
    <source>
        <strain evidence="5 6">CBS 10342</strain>
    </source>
</reference>
<dbReference type="Proteomes" id="UP000189580">
    <property type="component" value="Chromosome c"/>
</dbReference>
<proteinExistence type="inferred from homology"/>
<dbReference type="OrthoDB" id="1363at2759"/>
<evidence type="ECO:0000256" key="1">
    <source>
        <dbReference type="ARBA" id="ARBA00004418"/>
    </source>
</evidence>
<keyword evidence="6" id="KW-1185">Reference proteome</keyword>
<keyword evidence="3" id="KW-0732">Signal</keyword>
<dbReference type="PANTHER" id="PTHR30024">
    <property type="entry name" value="ALIPHATIC SULFONATES-BINDING PROTEIN-RELATED"/>
    <property type="match status" value="1"/>
</dbReference>
<protein>
    <recommendedName>
        <fullName evidence="4">Ca3427-like PBP 2 domain-containing protein</fullName>
    </recommendedName>
</protein>
<gene>
    <name evidence="5" type="ORF">AWJ20_4067</name>
</gene>
<accession>A0A167C616</accession>
<dbReference type="RefSeq" id="XP_018733741.1">
    <property type="nucleotide sequence ID" value="XM_018881119.1"/>
</dbReference>
<comment type="similarity">
    <text evidence="2">Belongs to the bacterial solute-binding protein SsuA/TauA family.</text>
</comment>
<dbReference type="GeneID" id="30036158"/>
<dbReference type="PANTHER" id="PTHR30024:SF47">
    <property type="entry name" value="TAURINE-BINDING PERIPLASMIC PROTEIN"/>
    <property type="match status" value="1"/>
</dbReference>
<dbReference type="InterPro" id="IPR054364">
    <property type="entry name" value="Ca3427-like_PBP2"/>
</dbReference>
<sequence>MPFVLAKQNNWTEEFRFEIQNTFKNLRDGVNHAGNEDIAPTDAFMWEVFTTKKYYDNGEVKQIGHIYTPWPSWVISASTDLTGNEAGKKTIQSLLLAINEGIAYFNKNHSEAVEYITGNLDYSAQDASAWIETVTFADDVSKVDQKTVISNTVNLLQSAGVLDAKAESADYLSLV</sequence>
<organism evidence="5 6">
    <name type="scientific">Sugiyamaella lignohabitans</name>
    <dbReference type="NCBI Taxonomy" id="796027"/>
    <lineage>
        <taxon>Eukaryota</taxon>
        <taxon>Fungi</taxon>
        <taxon>Dikarya</taxon>
        <taxon>Ascomycota</taxon>
        <taxon>Saccharomycotina</taxon>
        <taxon>Dipodascomycetes</taxon>
        <taxon>Dipodascales</taxon>
        <taxon>Trichomonascaceae</taxon>
        <taxon>Sugiyamaella</taxon>
    </lineage>
</organism>
<feature type="domain" description="Ca3427-like PBP 2" evidence="4">
    <location>
        <begin position="1"/>
        <end position="66"/>
    </location>
</feature>
<dbReference type="Pfam" id="PF22384">
    <property type="entry name" value="PBP2_Ca3427_like"/>
    <property type="match status" value="1"/>
</dbReference>
<evidence type="ECO:0000256" key="2">
    <source>
        <dbReference type="ARBA" id="ARBA00010742"/>
    </source>
</evidence>
<dbReference type="KEGG" id="slb:AWJ20_4067"/>
<evidence type="ECO:0000313" key="5">
    <source>
        <dbReference type="EMBL" id="ANB11264.1"/>
    </source>
</evidence>
<dbReference type="Gene3D" id="3.40.190.10">
    <property type="entry name" value="Periplasmic binding protein-like II"/>
    <property type="match status" value="1"/>
</dbReference>
<dbReference type="EMBL" id="CP014500">
    <property type="protein sequence ID" value="ANB11264.1"/>
    <property type="molecule type" value="Genomic_DNA"/>
</dbReference>
<dbReference type="AlphaFoldDB" id="A0A167C616"/>
<evidence type="ECO:0000259" key="4">
    <source>
        <dbReference type="Pfam" id="PF22384"/>
    </source>
</evidence>
<name>A0A167C616_9ASCO</name>
<evidence type="ECO:0000313" key="6">
    <source>
        <dbReference type="Proteomes" id="UP000189580"/>
    </source>
</evidence>
<evidence type="ECO:0000256" key="3">
    <source>
        <dbReference type="ARBA" id="ARBA00022729"/>
    </source>
</evidence>
<comment type="subcellular location">
    <subcellularLocation>
        <location evidence="1">Periplasm</location>
    </subcellularLocation>
</comment>
<dbReference type="GO" id="GO:0042597">
    <property type="term" value="C:periplasmic space"/>
    <property type="evidence" value="ECO:0007669"/>
    <property type="project" value="UniProtKB-SubCell"/>
</dbReference>